<gene>
    <name evidence="1" type="ORF">I532_08912</name>
</gene>
<protein>
    <submittedName>
        <fullName evidence="1">Uncharacterized protein</fullName>
    </submittedName>
</protein>
<dbReference type="RefSeq" id="WP_003387725.1">
    <property type="nucleotide sequence ID" value="NZ_APBN01000003.1"/>
</dbReference>
<organism evidence="1 2">
    <name type="scientific">Brevibacillus borstelensis AK1</name>
    <dbReference type="NCBI Taxonomy" id="1300222"/>
    <lineage>
        <taxon>Bacteria</taxon>
        <taxon>Bacillati</taxon>
        <taxon>Bacillota</taxon>
        <taxon>Bacilli</taxon>
        <taxon>Bacillales</taxon>
        <taxon>Paenibacillaceae</taxon>
        <taxon>Brevibacillus</taxon>
    </lineage>
</organism>
<evidence type="ECO:0000313" key="2">
    <source>
        <dbReference type="Proteomes" id="UP000012081"/>
    </source>
</evidence>
<dbReference type="PATRIC" id="fig|1300222.3.peg.1835"/>
<sequence length="111" mass="12623">MTKKDYVASIIKNIQKHNDIIPSHLQELLQEVSRNVETVSSQSFFMQTNHVVTEPASQRTYNPNEPLFRLSEGYRELKTLAETNRASRPDLKSAVDQLEGLLGTSESYSPE</sequence>
<dbReference type="Proteomes" id="UP000012081">
    <property type="component" value="Unassembled WGS sequence"/>
</dbReference>
<comment type="caution">
    <text evidence="1">The sequence shown here is derived from an EMBL/GenBank/DDBJ whole genome shotgun (WGS) entry which is preliminary data.</text>
</comment>
<dbReference type="OrthoDB" id="2470131at2"/>
<accession>M8DHA0</accession>
<dbReference type="EMBL" id="APBN01000003">
    <property type="protein sequence ID" value="EMT52888.1"/>
    <property type="molecule type" value="Genomic_DNA"/>
</dbReference>
<dbReference type="GeneID" id="89500894"/>
<reference evidence="1 2" key="1">
    <citation type="submission" date="2013-03" db="EMBL/GenBank/DDBJ databases">
        <title>Assembly of a new bacterial strain Brevibacillus borstelensis AK1.</title>
        <authorList>
            <person name="Rajan I."/>
            <person name="PoliReddy D."/>
            <person name="Sugumar T."/>
            <person name="Rathinam K."/>
            <person name="Alqarawi S."/>
            <person name="Khalil A.B."/>
            <person name="Sivakumar N."/>
        </authorList>
    </citation>
    <scope>NUCLEOTIDE SEQUENCE [LARGE SCALE GENOMIC DNA]</scope>
    <source>
        <strain evidence="1 2">AK1</strain>
    </source>
</reference>
<keyword evidence="2" id="KW-1185">Reference proteome</keyword>
<evidence type="ECO:0000313" key="1">
    <source>
        <dbReference type="EMBL" id="EMT52888.1"/>
    </source>
</evidence>
<proteinExistence type="predicted"/>
<name>M8DHA0_9BACL</name>
<dbReference type="AlphaFoldDB" id="M8DHA0"/>